<reference evidence="2 3" key="1">
    <citation type="submission" date="2016-10" db="EMBL/GenBank/DDBJ databases">
        <authorList>
            <person name="de Groot N.N."/>
        </authorList>
    </citation>
    <scope>NUCLEOTIDE SEQUENCE [LARGE SCALE GENOMIC DNA]</scope>
    <source>
        <strain evidence="2 3">DSM 18979</strain>
    </source>
</reference>
<keyword evidence="2" id="KW-0489">Methyltransferase</keyword>
<evidence type="ECO:0000313" key="3">
    <source>
        <dbReference type="Proteomes" id="UP000199568"/>
    </source>
</evidence>
<protein>
    <submittedName>
        <fullName evidence="2">Ubiquinone biosynthesis O-methyltransferase</fullName>
    </submittedName>
</protein>
<accession>A0A1I0A8G7</accession>
<dbReference type="InterPro" id="IPR029063">
    <property type="entry name" value="SAM-dependent_MTases_sf"/>
</dbReference>
<proteinExistence type="predicted"/>
<dbReference type="PANTHER" id="PTHR43591">
    <property type="entry name" value="METHYLTRANSFERASE"/>
    <property type="match status" value="1"/>
</dbReference>
<dbReference type="InterPro" id="IPR013216">
    <property type="entry name" value="Methyltransf_11"/>
</dbReference>
<gene>
    <name evidence="2" type="ORF">SAMN05660297_00911</name>
</gene>
<dbReference type="Pfam" id="PF08241">
    <property type="entry name" value="Methyltransf_11"/>
    <property type="match status" value="1"/>
</dbReference>
<keyword evidence="3" id="KW-1185">Reference proteome</keyword>
<feature type="domain" description="Methyltransferase type 11" evidence="1">
    <location>
        <begin position="44"/>
        <end position="139"/>
    </location>
</feature>
<dbReference type="EMBL" id="FOHU01000002">
    <property type="protein sequence ID" value="SES89992.1"/>
    <property type="molecule type" value="Genomic_DNA"/>
</dbReference>
<dbReference type="RefSeq" id="WP_090439935.1">
    <property type="nucleotide sequence ID" value="NZ_FOHU01000002.1"/>
</dbReference>
<dbReference type="AlphaFoldDB" id="A0A1I0A8G7"/>
<dbReference type="GO" id="GO:0008757">
    <property type="term" value="F:S-adenosylmethionine-dependent methyltransferase activity"/>
    <property type="evidence" value="ECO:0007669"/>
    <property type="project" value="InterPro"/>
</dbReference>
<evidence type="ECO:0000259" key="1">
    <source>
        <dbReference type="Pfam" id="PF08241"/>
    </source>
</evidence>
<dbReference type="GO" id="GO:0032259">
    <property type="term" value="P:methylation"/>
    <property type="evidence" value="ECO:0007669"/>
    <property type="project" value="UniProtKB-KW"/>
</dbReference>
<name>A0A1I0A8G7_9FIRM</name>
<dbReference type="Proteomes" id="UP000199568">
    <property type="component" value="Unassembled WGS sequence"/>
</dbReference>
<keyword evidence="2" id="KW-0830">Ubiquinone</keyword>
<dbReference type="STRING" id="426128.SAMN05660297_00911"/>
<dbReference type="SUPFAM" id="SSF53335">
    <property type="entry name" value="S-adenosyl-L-methionine-dependent methyltransferases"/>
    <property type="match status" value="1"/>
</dbReference>
<dbReference type="OrthoDB" id="9774345at2"/>
<organism evidence="2 3">
    <name type="scientific">Natronincola peptidivorans</name>
    <dbReference type="NCBI Taxonomy" id="426128"/>
    <lineage>
        <taxon>Bacteria</taxon>
        <taxon>Bacillati</taxon>
        <taxon>Bacillota</taxon>
        <taxon>Clostridia</taxon>
        <taxon>Peptostreptococcales</taxon>
        <taxon>Natronincolaceae</taxon>
        <taxon>Natronincola</taxon>
    </lineage>
</organism>
<evidence type="ECO:0000313" key="2">
    <source>
        <dbReference type="EMBL" id="SES89992.1"/>
    </source>
</evidence>
<keyword evidence="2" id="KW-0808">Transferase</keyword>
<sequence length="225" mass="25635">MAVFDTKAIDYDQWYESKMGRFVDEVETNLAFSMFVPQKGMTILDVGCGTGNFSIKLAELGCKVVAIDLSEEMLKVARRKVEEKELDITFHTMDVYDIKLEENQFDAVFSMAAFEFIKEPQKAYTEMMRVLKPGGELLIGTIHRNSSWGSLYMSKDFQENTVFKYADFKSLEELEGLDKKNLVARGECLFIPPDTPEEGITMEKEKELSHTEGGGFICALWKKPV</sequence>
<dbReference type="CDD" id="cd02440">
    <property type="entry name" value="AdoMet_MTases"/>
    <property type="match status" value="1"/>
</dbReference>
<dbReference type="Gene3D" id="3.40.50.150">
    <property type="entry name" value="Vaccinia Virus protein VP39"/>
    <property type="match status" value="1"/>
</dbReference>